<comment type="caution">
    <text evidence="1">The sequence shown here is derived from an EMBL/GenBank/DDBJ whole genome shotgun (WGS) entry which is preliminary data.</text>
</comment>
<evidence type="ECO:0000313" key="2">
    <source>
        <dbReference type="Proteomes" id="UP000761574"/>
    </source>
</evidence>
<organism evidence="1 2">
    <name type="scientific">Shewanella algidipiscicola</name>
    <dbReference type="NCBI Taxonomy" id="614070"/>
    <lineage>
        <taxon>Bacteria</taxon>
        <taxon>Pseudomonadati</taxon>
        <taxon>Pseudomonadota</taxon>
        <taxon>Gammaproteobacteria</taxon>
        <taxon>Alteromonadales</taxon>
        <taxon>Shewanellaceae</taxon>
        <taxon>Shewanella</taxon>
    </lineage>
</organism>
<sequence length="53" mass="6016">MDALVEFDVKKLVDLFVQGDTLSIRVFMAPVSISFDVQDRLFNEISALKTHCL</sequence>
<keyword evidence="2" id="KW-1185">Reference proteome</keyword>
<protein>
    <submittedName>
        <fullName evidence="1">Uncharacterized protein</fullName>
    </submittedName>
</protein>
<name>A0ABQ4PP04_9GAMM</name>
<gene>
    <name evidence="1" type="ORF">TUM4630_30870</name>
</gene>
<accession>A0ABQ4PP04</accession>
<evidence type="ECO:0000313" key="1">
    <source>
        <dbReference type="EMBL" id="GIU50286.1"/>
    </source>
</evidence>
<reference evidence="1 2" key="1">
    <citation type="submission" date="2021-05" db="EMBL/GenBank/DDBJ databases">
        <title>Molecular characterization for Shewanella algae harboring chromosomal blaOXA-55-like strains isolated from clinical and environment sample.</title>
        <authorList>
            <person name="Ohama Y."/>
            <person name="Aoki K."/>
            <person name="Harada S."/>
            <person name="Moriya K."/>
            <person name="Ishii Y."/>
            <person name="Tateda K."/>
        </authorList>
    </citation>
    <scope>NUCLEOTIDE SEQUENCE [LARGE SCALE GENOMIC DNA]</scope>
    <source>
        <strain evidence="1 2">LMG 23746</strain>
    </source>
</reference>
<proteinExistence type="predicted"/>
<dbReference type="EMBL" id="BPFB01000047">
    <property type="protein sequence ID" value="GIU50286.1"/>
    <property type="molecule type" value="Genomic_DNA"/>
</dbReference>
<dbReference type="Proteomes" id="UP000761574">
    <property type="component" value="Unassembled WGS sequence"/>
</dbReference>